<evidence type="ECO:0000313" key="10">
    <source>
        <dbReference type="Proteomes" id="UP001479436"/>
    </source>
</evidence>
<accession>A0ABR2W9Q5</accession>
<feature type="region of interest" description="Disordered" evidence="8">
    <location>
        <begin position="39"/>
        <end position="89"/>
    </location>
</feature>
<evidence type="ECO:0000256" key="6">
    <source>
        <dbReference type="ARBA" id="ARBA00049075"/>
    </source>
</evidence>
<evidence type="ECO:0000256" key="1">
    <source>
        <dbReference type="ARBA" id="ARBA00018517"/>
    </source>
</evidence>
<feature type="region of interest" description="Disordered" evidence="8">
    <location>
        <begin position="1"/>
        <end position="21"/>
    </location>
</feature>
<dbReference type="CDD" id="cd02440">
    <property type="entry name" value="AdoMet_MTases"/>
    <property type="match status" value="1"/>
</dbReference>
<feature type="compositionally biased region" description="Acidic residues" evidence="8">
    <location>
        <begin position="258"/>
        <end position="294"/>
    </location>
</feature>
<dbReference type="PANTHER" id="PTHR14741:SF32">
    <property type="entry name" value="TRIMETHYLGUANOSINE SYNTHASE"/>
    <property type="match status" value="1"/>
</dbReference>
<evidence type="ECO:0000256" key="3">
    <source>
        <dbReference type="ARBA" id="ARBA00047418"/>
    </source>
</evidence>
<feature type="compositionally biased region" description="Polar residues" evidence="8">
    <location>
        <begin position="228"/>
        <end position="251"/>
    </location>
</feature>
<evidence type="ECO:0000313" key="9">
    <source>
        <dbReference type="EMBL" id="KAK9728039.1"/>
    </source>
</evidence>
<evidence type="ECO:0000256" key="8">
    <source>
        <dbReference type="SAM" id="MobiDB-lite"/>
    </source>
</evidence>
<comment type="catalytic activity">
    <reaction evidence="3">
        <text>a 5'-end (N(2),N(7)-dimethyl 5'-triphosphoguanosine)-ribonucleoside in snoRNA + S-adenosyl-L-methionine = a 5'-end (N(2),N(2),N(7)-trimethyl 5'-triphosphoguanosine)-ribonucleoside in snoRNA + S-adenosyl-L-homocysteine + H(+)</text>
        <dbReference type="Rhea" id="RHEA:78507"/>
        <dbReference type="Rhea" id="RHEA-COMP:19088"/>
        <dbReference type="Rhea" id="RHEA-COMP:19090"/>
        <dbReference type="ChEBI" id="CHEBI:15378"/>
        <dbReference type="ChEBI" id="CHEBI:57856"/>
        <dbReference type="ChEBI" id="CHEBI:59789"/>
        <dbReference type="ChEBI" id="CHEBI:167623"/>
        <dbReference type="ChEBI" id="CHEBI:172880"/>
    </reaction>
    <physiologicalReaction direction="left-to-right" evidence="3">
        <dbReference type="Rhea" id="RHEA:78508"/>
    </physiologicalReaction>
</comment>
<keyword evidence="10" id="KW-1185">Reference proteome</keyword>
<dbReference type="InterPro" id="IPR019012">
    <property type="entry name" value="RNA_cap_Gua-N2-MeTrfase"/>
</dbReference>
<comment type="caution">
    <text evidence="9">The sequence shown here is derived from an EMBL/GenBank/DDBJ whole genome shotgun (WGS) entry which is preliminary data.</text>
</comment>
<comment type="catalytic activity">
    <reaction evidence="5">
        <text>a 5'-end (N(2),N(7)-dimethyl 5'-triphosphoguanosine)-ribonucleoside in snRNA + S-adenosyl-L-methionine = a 5'-end (N(2),N(2),N(7)-trimethyl 5'-triphosphoguanosine)-ribonucleoside in snRNA + S-adenosyl-L-homocysteine + H(+)</text>
        <dbReference type="Rhea" id="RHEA:78479"/>
        <dbReference type="Rhea" id="RHEA-COMP:19087"/>
        <dbReference type="Rhea" id="RHEA-COMP:19089"/>
        <dbReference type="ChEBI" id="CHEBI:15378"/>
        <dbReference type="ChEBI" id="CHEBI:57856"/>
        <dbReference type="ChEBI" id="CHEBI:59789"/>
        <dbReference type="ChEBI" id="CHEBI:167623"/>
        <dbReference type="ChEBI" id="CHEBI:172880"/>
    </reaction>
    <physiologicalReaction direction="left-to-right" evidence="5">
        <dbReference type="Rhea" id="RHEA:78480"/>
    </physiologicalReaction>
</comment>
<comment type="catalytic activity">
    <reaction evidence="4">
        <text>a 5'-end (N(7)-methyl 5'-triphosphoguanosine)-ribonucleoside in snoRNA + S-adenosyl-L-methionine = a 5'-end (N(2),N(7)-dimethyl 5'-triphosphoguanosine)-ribonucleoside in snoRNA + S-adenosyl-L-homocysteine + H(+)</text>
        <dbReference type="Rhea" id="RHEA:78475"/>
        <dbReference type="Rhea" id="RHEA-COMP:19086"/>
        <dbReference type="Rhea" id="RHEA-COMP:19088"/>
        <dbReference type="ChEBI" id="CHEBI:15378"/>
        <dbReference type="ChEBI" id="CHEBI:57856"/>
        <dbReference type="ChEBI" id="CHEBI:59789"/>
        <dbReference type="ChEBI" id="CHEBI:156461"/>
        <dbReference type="ChEBI" id="CHEBI:172880"/>
    </reaction>
    <physiologicalReaction direction="left-to-right" evidence="4">
        <dbReference type="Rhea" id="RHEA:78476"/>
    </physiologicalReaction>
</comment>
<evidence type="ECO:0000256" key="5">
    <source>
        <dbReference type="ARBA" id="ARBA00048763"/>
    </source>
</evidence>
<comment type="catalytic activity">
    <reaction evidence="6">
        <text>a 5'-end (N(7)-methyl 5'-triphosphoguanosine)-ribonucleoside in snRNA + S-adenosyl-L-methionine = a 5'-end (N(2),N(7)-dimethyl 5'-triphosphoguanosine)-ribonucleoside in snRNA + S-adenosyl-L-homocysteine + H(+)</text>
        <dbReference type="Rhea" id="RHEA:78471"/>
        <dbReference type="Rhea" id="RHEA-COMP:19085"/>
        <dbReference type="Rhea" id="RHEA-COMP:19087"/>
        <dbReference type="ChEBI" id="CHEBI:15378"/>
        <dbReference type="ChEBI" id="CHEBI:57856"/>
        <dbReference type="ChEBI" id="CHEBI:59789"/>
        <dbReference type="ChEBI" id="CHEBI:156461"/>
        <dbReference type="ChEBI" id="CHEBI:172880"/>
    </reaction>
    <physiologicalReaction direction="left-to-right" evidence="6">
        <dbReference type="Rhea" id="RHEA:78472"/>
    </physiologicalReaction>
</comment>
<dbReference type="Gene3D" id="3.40.50.150">
    <property type="entry name" value="Vaccinia Virus protein VP39"/>
    <property type="match status" value="1"/>
</dbReference>
<dbReference type="InterPro" id="IPR029063">
    <property type="entry name" value="SAM-dependent_MTases_sf"/>
</dbReference>
<comment type="similarity">
    <text evidence="2">Belongs to the methyltransferase superfamily. Trimethylguanosine synthase family.</text>
</comment>
<organism evidence="9 10">
    <name type="scientific">Basidiobolus ranarum</name>
    <dbReference type="NCBI Taxonomy" id="34480"/>
    <lineage>
        <taxon>Eukaryota</taxon>
        <taxon>Fungi</taxon>
        <taxon>Fungi incertae sedis</taxon>
        <taxon>Zoopagomycota</taxon>
        <taxon>Entomophthoromycotina</taxon>
        <taxon>Basidiobolomycetes</taxon>
        <taxon>Basidiobolales</taxon>
        <taxon>Basidiobolaceae</taxon>
        <taxon>Basidiobolus</taxon>
    </lineage>
</organism>
<dbReference type="Proteomes" id="UP001479436">
    <property type="component" value="Unassembled WGS sequence"/>
</dbReference>
<dbReference type="PANTHER" id="PTHR14741">
    <property type="entry name" value="S-ADENOSYLMETHIONINE-DEPENDENT METHYLTRANSFERASE RELATED"/>
    <property type="match status" value="1"/>
</dbReference>
<dbReference type="Pfam" id="PF09445">
    <property type="entry name" value="Methyltransf_15"/>
    <property type="match status" value="1"/>
</dbReference>
<gene>
    <name evidence="9" type="primary">tgs1</name>
    <name evidence="9" type="ORF">K7432_001355</name>
</gene>
<feature type="region of interest" description="Disordered" evidence="8">
    <location>
        <begin position="129"/>
        <end position="302"/>
    </location>
</feature>
<evidence type="ECO:0000256" key="2">
    <source>
        <dbReference type="ARBA" id="ARBA00025783"/>
    </source>
</evidence>
<protein>
    <recommendedName>
        <fullName evidence="1">Trimethylguanosine synthase</fullName>
    </recommendedName>
    <alternativeName>
        <fullName evidence="7">Cap-specific guanine-N(2) methyltransferase</fullName>
    </alternativeName>
</protein>
<dbReference type="SUPFAM" id="SSF53335">
    <property type="entry name" value="S-adenosyl-L-methionine-dependent methyltransferases"/>
    <property type="match status" value="1"/>
</dbReference>
<proteinExistence type="inferred from homology"/>
<evidence type="ECO:0000256" key="4">
    <source>
        <dbReference type="ARBA" id="ARBA00048740"/>
    </source>
</evidence>
<name>A0ABR2W9Q5_9FUNG</name>
<feature type="compositionally biased region" description="Low complexity" evidence="8">
    <location>
        <begin position="47"/>
        <end position="60"/>
    </location>
</feature>
<reference evidence="9 10" key="1">
    <citation type="submission" date="2023-04" db="EMBL/GenBank/DDBJ databases">
        <title>Genome of Basidiobolus ranarum AG-B5.</title>
        <authorList>
            <person name="Stajich J.E."/>
            <person name="Carter-House D."/>
            <person name="Gryganskyi A."/>
        </authorList>
    </citation>
    <scope>NUCLEOTIDE SEQUENCE [LARGE SCALE GENOMIC DNA]</scope>
    <source>
        <strain evidence="9 10">AG-B5</strain>
    </source>
</reference>
<feature type="compositionally biased region" description="Basic and acidic residues" evidence="8">
    <location>
        <begin position="190"/>
        <end position="200"/>
    </location>
</feature>
<dbReference type="EMBL" id="JASJQH010006905">
    <property type="protein sequence ID" value="KAK9728039.1"/>
    <property type="molecule type" value="Genomic_DNA"/>
</dbReference>
<evidence type="ECO:0000256" key="7">
    <source>
        <dbReference type="ARBA" id="ARBA00049790"/>
    </source>
</evidence>
<feature type="compositionally biased region" description="Basic and acidic residues" evidence="8">
    <location>
        <begin position="144"/>
        <end position="161"/>
    </location>
</feature>
<sequence>MKTPTTDANKRPPNIRKLVHSVRKSHWIVQDKLETKKSGNWEVTDLTNSSESSPTSSRNSPDLESNGKRQLTPNDEEPRKKGKFQSTEEIQIRNEDFGISPVLVNKLDARFDELKRKFEWVSDFTRQIEKMDEEENLSVNATDNESKNSEEISSTEFKEDIVITNTSSDHESLDNPGPESDSSWSVTFDDLNKVSDDVPKTDPLVATSVNLISDDSGSEPESEPIARSTPTPSVITLISSDDSSPKSQTLPSSKSTDTEESSDSSSEEESSSSEEDSSSSEDDSSSSDDSSSEEEIAKPIVQYTRETIPKHLMKYWNQRFKYFSKFTEGIHMDEEGWYSVTPEKIATHIARRCQCDTIIDAFCGVGGNAIQFAFYCERVIAIDIDETRLNCARNNARVYGVEDRIEFIHGNYLELLPKLKADVVFLSPPWGGPEYNQVEKFDLRNMPIDGVELYHKTTQITHNIAYFVPRNTDSDQLAELAGPGNTVEAEHQKLYGAVKSITAYYGDLQIAHAGEEQDENSGWDV</sequence>